<dbReference type="HOGENOM" id="CLU_2241063_0_0_1"/>
<name>B8ANI5_ORYSI</name>
<feature type="compositionally biased region" description="Basic and acidic residues" evidence="1">
    <location>
        <begin position="7"/>
        <end position="28"/>
    </location>
</feature>
<feature type="region of interest" description="Disordered" evidence="1">
    <location>
        <begin position="1"/>
        <end position="105"/>
    </location>
</feature>
<evidence type="ECO:0000313" key="3">
    <source>
        <dbReference type="Proteomes" id="UP000007015"/>
    </source>
</evidence>
<dbReference type="EMBL" id="CM000128">
    <property type="protein sequence ID" value="EEC75835.1"/>
    <property type="molecule type" value="Genomic_DNA"/>
</dbReference>
<dbReference type="Proteomes" id="UP000007015">
    <property type="component" value="Chromosome 3"/>
</dbReference>
<feature type="compositionally biased region" description="Basic residues" evidence="1">
    <location>
        <begin position="29"/>
        <end position="45"/>
    </location>
</feature>
<dbReference type="Gramene" id="BGIOSGA010141-TA">
    <property type="protein sequence ID" value="BGIOSGA010141-PA"/>
    <property type="gene ID" value="BGIOSGA010141"/>
</dbReference>
<evidence type="ECO:0000313" key="2">
    <source>
        <dbReference type="EMBL" id="EEC75835.1"/>
    </source>
</evidence>
<dbReference type="AlphaFoldDB" id="B8ANI5"/>
<evidence type="ECO:0000256" key="1">
    <source>
        <dbReference type="SAM" id="MobiDB-lite"/>
    </source>
</evidence>
<accession>B8ANI5</accession>
<proteinExistence type="predicted"/>
<organism evidence="2 3">
    <name type="scientific">Oryza sativa subsp. indica</name>
    <name type="common">Rice</name>
    <dbReference type="NCBI Taxonomy" id="39946"/>
    <lineage>
        <taxon>Eukaryota</taxon>
        <taxon>Viridiplantae</taxon>
        <taxon>Streptophyta</taxon>
        <taxon>Embryophyta</taxon>
        <taxon>Tracheophyta</taxon>
        <taxon>Spermatophyta</taxon>
        <taxon>Magnoliopsida</taxon>
        <taxon>Liliopsida</taxon>
        <taxon>Poales</taxon>
        <taxon>Poaceae</taxon>
        <taxon>BOP clade</taxon>
        <taxon>Oryzoideae</taxon>
        <taxon>Oryzeae</taxon>
        <taxon>Oryzinae</taxon>
        <taxon>Oryza</taxon>
        <taxon>Oryza sativa</taxon>
    </lineage>
</organism>
<reference evidence="2 3" key="1">
    <citation type="journal article" date="2005" name="PLoS Biol.">
        <title>The genomes of Oryza sativa: a history of duplications.</title>
        <authorList>
            <person name="Yu J."/>
            <person name="Wang J."/>
            <person name="Lin W."/>
            <person name="Li S."/>
            <person name="Li H."/>
            <person name="Zhou J."/>
            <person name="Ni P."/>
            <person name="Dong W."/>
            <person name="Hu S."/>
            <person name="Zeng C."/>
            <person name="Zhang J."/>
            <person name="Zhang Y."/>
            <person name="Li R."/>
            <person name="Xu Z."/>
            <person name="Li S."/>
            <person name="Li X."/>
            <person name="Zheng H."/>
            <person name="Cong L."/>
            <person name="Lin L."/>
            <person name="Yin J."/>
            <person name="Geng J."/>
            <person name="Li G."/>
            <person name="Shi J."/>
            <person name="Liu J."/>
            <person name="Lv H."/>
            <person name="Li J."/>
            <person name="Wang J."/>
            <person name="Deng Y."/>
            <person name="Ran L."/>
            <person name="Shi X."/>
            <person name="Wang X."/>
            <person name="Wu Q."/>
            <person name="Li C."/>
            <person name="Ren X."/>
            <person name="Wang J."/>
            <person name="Wang X."/>
            <person name="Li D."/>
            <person name="Liu D."/>
            <person name="Zhang X."/>
            <person name="Ji Z."/>
            <person name="Zhao W."/>
            <person name="Sun Y."/>
            <person name="Zhang Z."/>
            <person name="Bao J."/>
            <person name="Han Y."/>
            <person name="Dong L."/>
            <person name="Ji J."/>
            <person name="Chen P."/>
            <person name="Wu S."/>
            <person name="Liu J."/>
            <person name="Xiao Y."/>
            <person name="Bu D."/>
            <person name="Tan J."/>
            <person name="Yang L."/>
            <person name="Ye C."/>
            <person name="Zhang J."/>
            <person name="Xu J."/>
            <person name="Zhou Y."/>
            <person name="Yu Y."/>
            <person name="Zhang B."/>
            <person name="Zhuang S."/>
            <person name="Wei H."/>
            <person name="Liu B."/>
            <person name="Lei M."/>
            <person name="Yu H."/>
            <person name="Li Y."/>
            <person name="Xu H."/>
            <person name="Wei S."/>
            <person name="He X."/>
            <person name="Fang L."/>
            <person name="Zhang Z."/>
            <person name="Zhang Y."/>
            <person name="Huang X."/>
            <person name="Su Z."/>
            <person name="Tong W."/>
            <person name="Li J."/>
            <person name="Tong Z."/>
            <person name="Li S."/>
            <person name="Ye J."/>
            <person name="Wang L."/>
            <person name="Fang L."/>
            <person name="Lei T."/>
            <person name="Chen C."/>
            <person name="Chen H."/>
            <person name="Xu Z."/>
            <person name="Li H."/>
            <person name="Huang H."/>
            <person name="Zhang F."/>
            <person name="Xu H."/>
            <person name="Li N."/>
            <person name="Zhao C."/>
            <person name="Li S."/>
            <person name="Dong L."/>
            <person name="Huang Y."/>
            <person name="Li L."/>
            <person name="Xi Y."/>
            <person name="Qi Q."/>
            <person name="Li W."/>
            <person name="Zhang B."/>
            <person name="Hu W."/>
            <person name="Zhang Y."/>
            <person name="Tian X."/>
            <person name="Jiao Y."/>
            <person name="Liang X."/>
            <person name="Jin J."/>
            <person name="Gao L."/>
            <person name="Zheng W."/>
            <person name="Hao B."/>
            <person name="Liu S."/>
            <person name="Wang W."/>
            <person name="Yuan L."/>
            <person name="Cao M."/>
            <person name="McDermott J."/>
            <person name="Samudrala R."/>
            <person name="Wang J."/>
            <person name="Wong G.K."/>
            <person name="Yang H."/>
        </authorList>
    </citation>
    <scope>NUCLEOTIDE SEQUENCE [LARGE SCALE GENOMIC DNA]</scope>
    <source>
        <strain evidence="3">cv. 93-11</strain>
    </source>
</reference>
<protein>
    <submittedName>
        <fullName evidence="2">Uncharacterized protein</fullName>
    </submittedName>
</protein>
<sequence length="105" mass="11130">MAGAAAEARRRSGVREEGAGDGSKEPRWRHPTARRRERQRIRRRRPQEGRICHPRGSRRGAAGTATAYGGGSGGAVLGKAGSAALGGLGDERRARRRPTAADPPP</sequence>
<keyword evidence="3" id="KW-1185">Reference proteome</keyword>
<gene>
    <name evidence="2" type="ORF">OsI_12818</name>
</gene>